<organism evidence="5 7">
    <name type="scientific">Trichuris suis</name>
    <name type="common">pig whipworm</name>
    <dbReference type="NCBI Taxonomy" id="68888"/>
    <lineage>
        <taxon>Eukaryota</taxon>
        <taxon>Metazoa</taxon>
        <taxon>Ecdysozoa</taxon>
        <taxon>Nematoda</taxon>
        <taxon>Enoplea</taxon>
        <taxon>Dorylaimia</taxon>
        <taxon>Trichinellida</taxon>
        <taxon>Trichuridae</taxon>
        <taxon>Trichuris</taxon>
    </lineage>
</organism>
<keyword evidence="2" id="KW-0677">Repeat</keyword>
<dbReference type="PRINTS" id="PR00450">
    <property type="entry name" value="RECOVERIN"/>
</dbReference>
<dbReference type="PANTHER" id="PTHR23055">
    <property type="entry name" value="CALCIUM BINDING PROTEINS"/>
    <property type="match status" value="1"/>
</dbReference>
<dbReference type="PROSITE" id="PS50222">
    <property type="entry name" value="EF_HAND_2"/>
    <property type="match status" value="1"/>
</dbReference>
<evidence type="ECO:0000313" key="5">
    <source>
        <dbReference type="EMBL" id="KFD55373.1"/>
    </source>
</evidence>
<evidence type="ECO:0000259" key="4">
    <source>
        <dbReference type="PROSITE" id="PS50222"/>
    </source>
</evidence>
<evidence type="ECO:0000313" key="7">
    <source>
        <dbReference type="Proteomes" id="UP000030764"/>
    </source>
</evidence>
<protein>
    <recommendedName>
        <fullName evidence="4">EF-hand domain-containing protein</fullName>
    </recommendedName>
</protein>
<dbReference type="PANTHER" id="PTHR23055:SF167">
    <property type="entry name" value="EF-HAND DOMAIN-CONTAINING PROTEIN"/>
    <property type="match status" value="1"/>
</dbReference>
<dbReference type="PROSITE" id="PS00018">
    <property type="entry name" value="EF_HAND_1"/>
    <property type="match status" value="1"/>
</dbReference>
<keyword evidence="7" id="KW-1185">Reference proteome</keyword>
<reference evidence="5 7" key="1">
    <citation type="journal article" date="2014" name="Nat. Genet.">
        <title>Genome and transcriptome of the porcine whipworm Trichuris suis.</title>
        <authorList>
            <person name="Jex A.R."/>
            <person name="Nejsum P."/>
            <person name="Schwarz E.M."/>
            <person name="Hu L."/>
            <person name="Young N.D."/>
            <person name="Hall R.S."/>
            <person name="Korhonen P.K."/>
            <person name="Liao S."/>
            <person name="Thamsborg S."/>
            <person name="Xia J."/>
            <person name="Xu P."/>
            <person name="Wang S."/>
            <person name="Scheerlinck J.P."/>
            <person name="Hofmann A."/>
            <person name="Sternberg P.W."/>
            <person name="Wang J."/>
            <person name="Gasser R.B."/>
        </authorList>
    </citation>
    <scope>NUCLEOTIDE SEQUENCE [LARGE SCALE GENOMIC DNA]</scope>
    <source>
        <strain evidence="6">DCEP-RM93F</strain>
        <strain evidence="5">DCEP-RM93M</strain>
    </source>
</reference>
<dbReference type="GO" id="GO:0005509">
    <property type="term" value="F:calcium ion binding"/>
    <property type="evidence" value="ECO:0007669"/>
    <property type="project" value="InterPro"/>
</dbReference>
<keyword evidence="1" id="KW-0479">Metal-binding</keyword>
<dbReference type="EMBL" id="KL363200">
    <property type="protein sequence ID" value="KFD55373.1"/>
    <property type="molecule type" value="Genomic_DNA"/>
</dbReference>
<evidence type="ECO:0000256" key="3">
    <source>
        <dbReference type="ARBA" id="ARBA00022837"/>
    </source>
</evidence>
<dbReference type="EMBL" id="KL367502">
    <property type="protein sequence ID" value="KFD68696.1"/>
    <property type="molecule type" value="Genomic_DNA"/>
</dbReference>
<evidence type="ECO:0000313" key="6">
    <source>
        <dbReference type="EMBL" id="KFD68696.1"/>
    </source>
</evidence>
<evidence type="ECO:0000256" key="1">
    <source>
        <dbReference type="ARBA" id="ARBA00022723"/>
    </source>
</evidence>
<dbReference type="Proteomes" id="UP000030764">
    <property type="component" value="Unassembled WGS sequence"/>
</dbReference>
<dbReference type="InterPro" id="IPR002048">
    <property type="entry name" value="EF_hand_dom"/>
</dbReference>
<evidence type="ECO:0000256" key="2">
    <source>
        <dbReference type="ARBA" id="ARBA00022737"/>
    </source>
</evidence>
<accession>A0A085MDS7</accession>
<name>A0A085MDS7_9BILA</name>
<dbReference type="Gene3D" id="1.10.238.10">
    <property type="entry name" value="EF-hand"/>
    <property type="match status" value="1"/>
</dbReference>
<keyword evidence="3" id="KW-0106">Calcium</keyword>
<dbReference type="InterPro" id="IPR028846">
    <property type="entry name" value="Recoverin"/>
</dbReference>
<dbReference type="Proteomes" id="UP000030758">
    <property type="component" value="Unassembled WGS sequence"/>
</dbReference>
<feature type="domain" description="EF-hand" evidence="4">
    <location>
        <begin position="120"/>
        <end position="155"/>
    </location>
</feature>
<dbReference type="AlphaFoldDB" id="A0A085MDS7"/>
<proteinExistence type="predicted"/>
<gene>
    <name evidence="5" type="ORF">M513_03713</name>
    <name evidence="6" type="ORF">M514_03713</name>
</gene>
<dbReference type="SUPFAM" id="SSF47473">
    <property type="entry name" value="EF-hand"/>
    <property type="match status" value="1"/>
</dbReference>
<dbReference type="InterPro" id="IPR018247">
    <property type="entry name" value="EF_Hand_1_Ca_BS"/>
</dbReference>
<dbReference type="InterPro" id="IPR011992">
    <property type="entry name" value="EF-hand-dom_pair"/>
</dbReference>
<sequence>MGSYLSKELAKIARAKEDYRKEISEPLTVNLTHAEDVNELFKSSRQYGKDFKHLYVLLKQTFPSGLVHREQFLQLFAAIFPHAVSLAFADRMFDVFATRDEEHVQLLRIMAALSKLYYGTLKDKIQWIFQFYDSNNDNFLNESDVLNTVTSIYALNGIDASSDSSRDLICQQTRRLLLNFGAYEKEKIDEEHFSACCMRNSELLNAISALDQVIY</sequence>